<sequence>MVQKTGSKPPFVVIPEPSHCVISLSLPATMIDEIPADSFSPPPAEWYTALFVPFLPRVPHTDTDLRTTCVSVKLRSIMRFGLLLLSCRGEGLY</sequence>
<dbReference type="STRING" id="467200.SSRG_04247"/>
<protein>
    <submittedName>
        <fullName evidence="1">Uncharacterized protein</fullName>
    </submittedName>
</protein>
<evidence type="ECO:0000313" key="2">
    <source>
        <dbReference type="Proteomes" id="UP000002968"/>
    </source>
</evidence>
<name>D9Y1S8_9ACTN</name>
<proteinExistence type="predicted"/>
<evidence type="ECO:0000313" key="1">
    <source>
        <dbReference type="EMBL" id="EFL41442.1"/>
    </source>
</evidence>
<dbReference type="AlphaFoldDB" id="D9Y1S8"/>
<dbReference type="EMBL" id="GG657758">
    <property type="protein sequence ID" value="EFL41442.1"/>
    <property type="molecule type" value="Genomic_DNA"/>
</dbReference>
<reference evidence="1" key="1">
    <citation type="submission" date="2009-02" db="EMBL/GenBank/DDBJ databases">
        <title>Annotation of Streptomyces griseoflavus strain Tu4000.</title>
        <authorList>
            <consortium name="The Broad Institute Genome Sequencing Platform"/>
            <consortium name="Broad Institute Microbial Sequencing Center"/>
            <person name="Fischbach M."/>
            <person name="Godfrey P."/>
            <person name="Ward D."/>
            <person name="Young S."/>
            <person name="Zeng Q."/>
            <person name="Koehrsen M."/>
            <person name="Alvarado L."/>
            <person name="Berlin A.M."/>
            <person name="Bochicchio J."/>
            <person name="Borenstein D."/>
            <person name="Chapman S.B."/>
            <person name="Chen Z."/>
            <person name="Engels R."/>
            <person name="Freedman E."/>
            <person name="Gellesch M."/>
            <person name="Goldberg J."/>
            <person name="Griggs A."/>
            <person name="Gujja S."/>
            <person name="Heilman E.R."/>
            <person name="Heiman D.I."/>
            <person name="Hepburn T.A."/>
            <person name="Howarth C."/>
            <person name="Jen D."/>
            <person name="Larson L."/>
            <person name="Lewis B."/>
            <person name="Mehta T."/>
            <person name="Park D."/>
            <person name="Pearson M."/>
            <person name="Richards J."/>
            <person name="Roberts A."/>
            <person name="Saif S."/>
            <person name="Shea T.D."/>
            <person name="Shenoy N."/>
            <person name="Sisk P."/>
            <person name="Stolte C."/>
            <person name="Sykes S.N."/>
            <person name="Thomson T."/>
            <person name="Walk T."/>
            <person name="White J."/>
            <person name="Yandava C."/>
            <person name="Straight P."/>
            <person name="Clardy J."/>
            <person name="Hung D."/>
            <person name="Kolter R."/>
            <person name="Mekalanos J."/>
            <person name="Walker S."/>
            <person name="Walsh C.T."/>
            <person name="Wieland-Brown L.C."/>
            <person name="Haas B."/>
            <person name="Nusbaum C."/>
            <person name="Birren B."/>
        </authorList>
    </citation>
    <scope>NUCLEOTIDE SEQUENCE [LARGE SCALE GENOMIC DNA]</scope>
    <source>
        <strain evidence="1">Tu4000</strain>
    </source>
</reference>
<gene>
    <name evidence="1" type="ORF">SSRG_04247</name>
</gene>
<accession>D9Y1S8</accession>
<keyword evidence="2" id="KW-1185">Reference proteome</keyword>
<dbReference type="Proteomes" id="UP000002968">
    <property type="component" value="Unassembled WGS sequence"/>
</dbReference>
<dbReference type="HOGENOM" id="CLU_2398329_0_0_11"/>
<organism evidence="1 2">
    <name type="scientific">Streptomyces griseoflavus Tu4000</name>
    <dbReference type="NCBI Taxonomy" id="467200"/>
    <lineage>
        <taxon>Bacteria</taxon>
        <taxon>Bacillati</taxon>
        <taxon>Actinomycetota</taxon>
        <taxon>Actinomycetes</taxon>
        <taxon>Kitasatosporales</taxon>
        <taxon>Streptomycetaceae</taxon>
        <taxon>Streptomyces</taxon>
    </lineage>
</organism>